<keyword evidence="3" id="KW-1185">Reference proteome</keyword>
<dbReference type="AlphaFoldDB" id="A0A9P4U321"/>
<proteinExistence type="predicted"/>
<evidence type="ECO:0000313" key="3">
    <source>
        <dbReference type="Proteomes" id="UP000800235"/>
    </source>
</evidence>
<protein>
    <submittedName>
        <fullName evidence="2">Uncharacterized protein</fullName>
    </submittedName>
</protein>
<feature type="region of interest" description="Disordered" evidence="1">
    <location>
        <begin position="459"/>
        <end position="581"/>
    </location>
</feature>
<feature type="region of interest" description="Disordered" evidence="1">
    <location>
        <begin position="310"/>
        <end position="382"/>
    </location>
</feature>
<comment type="caution">
    <text evidence="2">The sequence shown here is derived from an EMBL/GenBank/DDBJ whole genome shotgun (WGS) entry which is preliminary data.</text>
</comment>
<feature type="compositionally biased region" description="Basic and acidic residues" evidence="1">
    <location>
        <begin position="685"/>
        <end position="700"/>
    </location>
</feature>
<feature type="compositionally biased region" description="Basic and acidic residues" evidence="1">
    <location>
        <begin position="468"/>
        <end position="483"/>
    </location>
</feature>
<gene>
    <name evidence="2" type="ORF">EJ08DRAFT_693554</name>
</gene>
<accession>A0A9P4U321</accession>
<feature type="region of interest" description="Disordered" evidence="1">
    <location>
        <begin position="1"/>
        <end position="30"/>
    </location>
</feature>
<dbReference type="Proteomes" id="UP000800235">
    <property type="component" value="Unassembled WGS sequence"/>
</dbReference>
<dbReference type="OrthoDB" id="4207369at2759"/>
<feature type="region of interest" description="Disordered" evidence="1">
    <location>
        <begin position="665"/>
        <end position="790"/>
    </location>
</feature>
<feature type="compositionally biased region" description="Low complexity" evidence="1">
    <location>
        <begin position="746"/>
        <end position="775"/>
    </location>
</feature>
<feature type="region of interest" description="Disordered" evidence="1">
    <location>
        <begin position="46"/>
        <end position="66"/>
    </location>
</feature>
<feature type="compositionally biased region" description="Polar residues" evidence="1">
    <location>
        <begin position="508"/>
        <end position="533"/>
    </location>
</feature>
<feature type="compositionally biased region" description="Basic residues" evidence="1">
    <location>
        <begin position="559"/>
        <end position="569"/>
    </location>
</feature>
<reference evidence="2" key="1">
    <citation type="journal article" date="2020" name="Stud. Mycol.">
        <title>101 Dothideomycetes genomes: a test case for predicting lifestyles and emergence of pathogens.</title>
        <authorList>
            <person name="Haridas S."/>
            <person name="Albert R."/>
            <person name="Binder M."/>
            <person name="Bloem J."/>
            <person name="Labutti K."/>
            <person name="Salamov A."/>
            <person name="Andreopoulos B."/>
            <person name="Baker S."/>
            <person name="Barry K."/>
            <person name="Bills G."/>
            <person name="Bluhm B."/>
            <person name="Cannon C."/>
            <person name="Castanera R."/>
            <person name="Culley D."/>
            <person name="Daum C."/>
            <person name="Ezra D."/>
            <person name="Gonzalez J."/>
            <person name="Henrissat B."/>
            <person name="Kuo A."/>
            <person name="Liang C."/>
            <person name="Lipzen A."/>
            <person name="Lutzoni F."/>
            <person name="Magnuson J."/>
            <person name="Mondo S."/>
            <person name="Nolan M."/>
            <person name="Ohm R."/>
            <person name="Pangilinan J."/>
            <person name="Park H.-J."/>
            <person name="Ramirez L."/>
            <person name="Alfaro M."/>
            <person name="Sun H."/>
            <person name="Tritt A."/>
            <person name="Yoshinaga Y."/>
            <person name="Zwiers L.-H."/>
            <person name="Turgeon B."/>
            <person name="Goodwin S."/>
            <person name="Spatafora J."/>
            <person name="Crous P."/>
            <person name="Grigoriev I."/>
        </authorList>
    </citation>
    <scope>NUCLEOTIDE SEQUENCE</scope>
    <source>
        <strain evidence="2">CBS 130266</strain>
    </source>
</reference>
<feature type="compositionally biased region" description="Polar residues" evidence="1">
    <location>
        <begin position="711"/>
        <end position="728"/>
    </location>
</feature>
<evidence type="ECO:0000256" key="1">
    <source>
        <dbReference type="SAM" id="MobiDB-lite"/>
    </source>
</evidence>
<feature type="compositionally biased region" description="Low complexity" evidence="1">
    <location>
        <begin position="666"/>
        <end position="680"/>
    </location>
</feature>
<evidence type="ECO:0000313" key="2">
    <source>
        <dbReference type="EMBL" id="KAF2434527.1"/>
    </source>
</evidence>
<sequence>MEHSESQSPLQHSSYPVLQPTPNVNTSWSPSKVLPAVLDTASLPIPKTHKGWERAPYSPQAEQTKVKKVWRRYELRQQQAEAQKEEEAKTHEAPEASPVRIVKKLRIKSPRIPGGIALEDVEDGHDEVNHAATRWDRRTSGLGHKGRFDVPVEEANVEVHTAEPTHTVNQLPPETLTDPSILDALDGEGIDEDLEISGKSLAEEADAIAKVLSSPHPAIPTDAGLDTTQESLVTHSETTDSFQVTNSVEITEEAVHLDLSQIPPLAREIGTEDVHIIEDLITSPSKSQQATNDTEVFYPALTLDDEDMFGDEEEDENEDSDSEGPSPGGPQYNDTLRLLRPRFGTMTSTPGMPEKTSPGSKQDDHVAPEHKPDPTSPTTNFDFFAKPATPAFKVIVSAPESDIPYPVLPSALSSPKKFRCGRDSPDELTLDLDATETFTTMLEDDKAILRSFLSRAAASKASKTASMTRRESLQNRRDSDAVRHALASPRPALQEKDANLSPTRDGEMTQNLNTGTISPTKRTGSGLDTSKNLTLDDDKMEDELAGGGGGGDHQDGSPRRRSSRTRSSKIPHLPSATQVAVPNKIPVRTDGGERVLLNRTEAQQLADLVRKNTRKNKGIAISAPQRLTQLKAEALAEVLDVVNAESENGKEGVRGVKWKEVLEEFSASPPVVEGESSSSSNGEDPIEKDKEVGKEKEKKTTTPRTLRRLKNQNSTNGTPSKNVLSSTLLPDEVEEELQAAKTKANTASTPSTTTTITTSSTSVPASVPIITAAKSTPKKSKIKPPSASTKGLLLNPSVSSLSGLPVLAGKENVSQLLSPAKKLRSKMPVPAAASVISTTGIPGITGTPAVAIEARPVKRGGRIRKG</sequence>
<feature type="compositionally biased region" description="Acidic residues" evidence="1">
    <location>
        <begin position="310"/>
        <end position="322"/>
    </location>
</feature>
<organism evidence="2 3">
    <name type="scientific">Tothia fuscella</name>
    <dbReference type="NCBI Taxonomy" id="1048955"/>
    <lineage>
        <taxon>Eukaryota</taxon>
        <taxon>Fungi</taxon>
        <taxon>Dikarya</taxon>
        <taxon>Ascomycota</taxon>
        <taxon>Pezizomycotina</taxon>
        <taxon>Dothideomycetes</taxon>
        <taxon>Pleosporomycetidae</taxon>
        <taxon>Venturiales</taxon>
        <taxon>Cylindrosympodiaceae</taxon>
        <taxon>Tothia</taxon>
    </lineage>
</organism>
<dbReference type="EMBL" id="MU007016">
    <property type="protein sequence ID" value="KAF2434527.1"/>
    <property type="molecule type" value="Genomic_DNA"/>
</dbReference>
<feature type="compositionally biased region" description="Basic and acidic residues" evidence="1">
    <location>
        <begin position="361"/>
        <end position="373"/>
    </location>
</feature>
<name>A0A9P4U321_9PEZI</name>